<keyword evidence="1 2" id="KW-0175">Coiled coil</keyword>
<evidence type="ECO:0000256" key="2">
    <source>
        <dbReference type="SAM" id="Coils"/>
    </source>
</evidence>
<dbReference type="Pfam" id="PF00957">
    <property type="entry name" value="Synaptobrevin"/>
    <property type="match status" value="1"/>
</dbReference>
<keyword evidence="3" id="KW-0812">Transmembrane</keyword>
<dbReference type="CDD" id="cd15843">
    <property type="entry name" value="R-SNARE"/>
    <property type="match status" value="1"/>
</dbReference>
<dbReference type="Gene3D" id="1.20.5.110">
    <property type="match status" value="1"/>
</dbReference>
<reference evidence="5" key="1">
    <citation type="submission" date="2008-06" db="EMBL/GenBank/DDBJ databases">
        <authorList>
            <person name="Lorenzi H."/>
            <person name="Inman J."/>
            <person name="Miller J."/>
            <person name="Schobel S."/>
            <person name="Amedeo P."/>
            <person name="Caler E.V."/>
            <person name="da Silva J."/>
        </authorList>
    </citation>
    <scope>NUCLEOTIDE SEQUENCE [LARGE SCALE GENOMIC DNA]</scope>
    <source>
        <strain evidence="5">RN66</strain>
    </source>
</reference>
<evidence type="ECO:0000313" key="5">
    <source>
        <dbReference type="EMBL" id="EEA07762.1"/>
    </source>
</evidence>
<dbReference type="VEuPathDB" id="CryptoDB:CMU_006850"/>
<gene>
    <name evidence="5" type="ORF">CMU_006850</name>
</gene>
<proteinExistence type="predicted"/>
<dbReference type="Proteomes" id="UP000001460">
    <property type="component" value="Unassembled WGS sequence"/>
</dbReference>
<accession>B6AHR7</accession>
<dbReference type="PROSITE" id="PS50892">
    <property type="entry name" value="V_SNARE"/>
    <property type="match status" value="1"/>
</dbReference>
<feature type="domain" description="V-SNARE coiled-coil homology" evidence="4">
    <location>
        <begin position="11"/>
        <end position="71"/>
    </location>
</feature>
<evidence type="ECO:0000259" key="4">
    <source>
        <dbReference type="PROSITE" id="PS50892"/>
    </source>
</evidence>
<evidence type="ECO:0000256" key="1">
    <source>
        <dbReference type="PROSITE-ProRule" id="PRU00290"/>
    </source>
</evidence>
<dbReference type="InterPro" id="IPR042855">
    <property type="entry name" value="V_SNARE_CC"/>
</dbReference>
<name>B6AHR7_CRYMR</name>
<dbReference type="AlphaFoldDB" id="B6AHR7"/>
<dbReference type="GeneID" id="6997067"/>
<organism evidence="5 6">
    <name type="scientific">Cryptosporidium muris (strain RN66)</name>
    <dbReference type="NCBI Taxonomy" id="441375"/>
    <lineage>
        <taxon>Eukaryota</taxon>
        <taxon>Sar</taxon>
        <taxon>Alveolata</taxon>
        <taxon>Apicomplexa</taxon>
        <taxon>Conoidasida</taxon>
        <taxon>Coccidia</taxon>
        <taxon>Eucoccidiorida</taxon>
        <taxon>Eimeriorina</taxon>
        <taxon>Cryptosporidiidae</taxon>
        <taxon>Cryptosporidium</taxon>
    </lineage>
</organism>
<dbReference type="OrthoDB" id="342735at2759"/>
<keyword evidence="3" id="KW-0472">Membrane</keyword>
<dbReference type="SUPFAM" id="SSF58038">
    <property type="entry name" value="SNARE fusion complex"/>
    <property type="match status" value="1"/>
</dbReference>
<sequence>MAEQYIYDPEYVAAVQEQVYQTLDKSRNNLQQLAERQMNLENIGYKSGQFVNTTENFTSYSSQLERKMFLRKIYNGLVAMSVIFFVMMIIYLVNKMLFWLIIFSAIGIFIYITYRQQEIVAAYNVRNDKISYSHDLYSRGGDYYTHTLDNISSP</sequence>
<feature type="coiled-coil region" evidence="2">
    <location>
        <begin position="16"/>
        <end position="43"/>
    </location>
</feature>
<evidence type="ECO:0000313" key="6">
    <source>
        <dbReference type="Proteomes" id="UP000001460"/>
    </source>
</evidence>
<feature type="transmembrane region" description="Helical" evidence="3">
    <location>
        <begin position="97"/>
        <end position="114"/>
    </location>
</feature>
<keyword evidence="3" id="KW-1133">Transmembrane helix</keyword>
<dbReference type="OMA" id="YITYRQQ"/>
<dbReference type="EMBL" id="DS989734">
    <property type="protein sequence ID" value="EEA07762.1"/>
    <property type="molecule type" value="Genomic_DNA"/>
</dbReference>
<feature type="transmembrane region" description="Helical" evidence="3">
    <location>
        <begin position="73"/>
        <end position="91"/>
    </location>
</feature>
<dbReference type="RefSeq" id="XP_002142111.1">
    <property type="nucleotide sequence ID" value="XM_002142075.1"/>
</dbReference>
<protein>
    <recommendedName>
        <fullName evidence="4">V-SNARE coiled-coil homology domain-containing protein</fullName>
    </recommendedName>
</protein>
<evidence type="ECO:0000256" key="3">
    <source>
        <dbReference type="SAM" id="Phobius"/>
    </source>
</evidence>
<keyword evidence="6" id="KW-1185">Reference proteome</keyword>